<evidence type="ECO:0000313" key="2">
    <source>
        <dbReference type="EMBL" id="KAJ1169307.1"/>
    </source>
</evidence>
<feature type="region of interest" description="Disordered" evidence="1">
    <location>
        <begin position="18"/>
        <end position="43"/>
    </location>
</feature>
<proteinExistence type="predicted"/>
<organism evidence="2 3">
    <name type="scientific">Pleurodeles waltl</name>
    <name type="common">Iberian ribbed newt</name>
    <dbReference type="NCBI Taxonomy" id="8319"/>
    <lineage>
        <taxon>Eukaryota</taxon>
        <taxon>Metazoa</taxon>
        <taxon>Chordata</taxon>
        <taxon>Craniata</taxon>
        <taxon>Vertebrata</taxon>
        <taxon>Euteleostomi</taxon>
        <taxon>Amphibia</taxon>
        <taxon>Batrachia</taxon>
        <taxon>Caudata</taxon>
        <taxon>Salamandroidea</taxon>
        <taxon>Salamandridae</taxon>
        <taxon>Pleurodelinae</taxon>
        <taxon>Pleurodeles</taxon>
    </lineage>
</organism>
<sequence>MTTCDFTMRLTHARLPMLPVIQPRTRRRSPHPPIPNLGASVTGARSRSATAEFWRLQHGLPEKDNRKNAKELPAYILFPNSVNRLQGILGRVCQCPSEPGDQVPTTADDI</sequence>
<accession>A0AAV7SZN2</accession>
<reference evidence="2" key="1">
    <citation type="journal article" date="2022" name="bioRxiv">
        <title>Sequencing and chromosome-scale assembly of the giantPleurodeles waltlgenome.</title>
        <authorList>
            <person name="Brown T."/>
            <person name="Elewa A."/>
            <person name="Iarovenko S."/>
            <person name="Subramanian E."/>
            <person name="Araus A.J."/>
            <person name="Petzold A."/>
            <person name="Susuki M."/>
            <person name="Suzuki K.-i.T."/>
            <person name="Hayashi T."/>
            <person name="Toyoda A."/>
            <person name="Oliveira C."/>
            <person name="Osipova E."/>
            <person name="Leigh N.D."/>
            <person name="Simon A."/>
            <person name="Yun M.H."/>
        </authorList>
    </citation>
    <scope>NUCLEOTIDE SEQUENCE</scope>
    <source>
        <strain evidence="2">20211129_DDA</strain>
        <tissue evidence="2">Liver</tissue>
    </source>
</reference>
<evidence type="ECO:0000256" key="1">
    <source>
        <dbReference type="SAM" id="MobiDB-lite"/>
    </source>
</evidence>
<comment type="caution">
    <text evidence="2">The sequence shown here is derived from an EMBL/GenBank/DDBJ whole genome shotgun (WGS) entry which is preliminary data.</text>
</comment>
<evidence type="ECO:0000313" key="3">
    <source>
        <dbReference type="Proteomes" id="UP001066276"/>
    </source>
</evidence>
<protein>
    <submittedName>
        <fullName evidence="2">Uncharacterized protein</fullName>
    </submittedName>
</protein>
<name>A0AAV7SZN2_PLEWA</name>
<dbReference type="EMBL" id="JANPWB010000007">
    <property type="protein sequence ID" value="KAJ1169307.1"/>
    <property type="molecule type" value="Genomic_DNA"/>
</dbReference>
<keyword evidence="3" id="KW-1185">Reference proteome</keyword>
<gene>
    <name evidence="2" type="ORF">NDU88_001200</name>
</gene>
<dbReference type="AlphaFoldDB" id="A0AAV7SZN2"/>
<dbReference type="Proteomes" id="UP001066276">
    <property type="component" value="Chromosome 4_1"/>
</dbReference>